<dbReference type="Pfam" id="PF05170">
    <property type="entry name" value="AsmA"/>
    <property type="match status" value="1"/>
</dbReference>
<dbReference type="GO" id="GO:0090313">
    <property type="term" value="P:regulation of protein targeting to membrane"/>
    <property type="evidence" value="ECO:0007669"/>
    <property type="project" value="TreeGrafter"/>
</dbReference>
<name>A0A4R6FFI6_9SPHN</name>
<sequence>MPTIERSETRTGTSPWRNWKYISIGLIAFVAAIVIGLAAFPWGALGGTIQKRLSQSLGREVTIGSVERVDHFSLHPVIELRNVTIPQPEWVKNTAPMLHVGRIRIGFAALPVLLGRQRLERIEVADARALLIRTRNERTNWSGPKDKGGGDGGGPSLGTLRQFSLADVAIDYRDALQNRRFKVRLSGSAQQGLRINGTGEVRGSPVRINASGAPFDRLTNKGRWPFALHIEGKTVSFDMTGTMARPLDGDDLEAEVKARGAGLGDVDALIEAGLPDTQPVRMAATLQRRGSTWRIEGLAGTVGRSDFSGEAVIEKQNGHTHIDGRLSAKRFDFADLASDAGKAKADAKTARIGEHVVPDTAIDLSNLGDTDGVLRLHADRLLWPGSEPFRGLDGTLTLKDKTLSVDPLRFAMPHGTLSGQAKIVQQDAGPRLHLRLELQGGRLSDLFPGAGIDAPTRGRLDLTGTGKTLRAAIGTADGRLTLVALDGTLPDKTALLLGQDVGGGLFAGKKKQAQLRCLIAPFTFTDGTAKTGDVRIDTSRAVTRARGTIRFPSEQLNLALYGVAKQDSTLRLDGAVPVKGTIKSPDISVPESGDSVGDILGQIGKKLFGKREEKAGDLNCGGEIAKAMDF</sequence>
<comment type="caution">
    <text evidence="3">The sequence shown here is derived from an EMBL/GenBank/DDBJ whole genome shotgun (WGS) entry which is preliminary data.</text>
</comment>
<gene>
    <name evidence="3" type="ORF">EV664_11164</name>
</gene>
<evidence type="ECO:0000313" key="4">
    <source>
        <dbReference type="Proteomes" id="UP000295493"/>
    </source>
</evidence>
<evidence type="ECO:0000259" key="2">
    <source>
        <dbReference type="Pfam" id="PF05170"/>
    </source>
</evidence>
<dbReference type="AlphaFoldDB" id="A0A4R6FFI6"/>
<dbReference type="OrthoDB" id="7578660at2"/>
<proteinExistence type="predicted"/>
<keyword evidence="1" id="KW-0472">Membrane</keyword>
<accession>A0A4R6FFI6</accession>
<evidence type="ECO:0000313" key="3">
    <source>
        <dbReference type="EMBL" id="TDN79907.1"/>
    </source>
</evidence>
<keyword evidence="4" id="KW-1185">Reference proteome</keyword>
<dbReference type="Proteomes" id="UP000295493">
    <property type="component" value="Unassembled WGS sequence"/>
</dbReference>
<dbReference type="GO" id="GO:0005886">
    <property type="term" value="C:plasma membrane"/>
    <property type="evidence" value="ECO:0007669"/>
    <property type="project" value="TreeGrafter"/>
</dbReference>
<dbReference type="EMBL" id="SNWD01000011">
    <property type="protein sequence ID" value="TDN79907.1"/>
    <property type="molecule type" value="Genomic_DNA"/>
</dbReference>
<evidence type="ECO:0000256" key="1">
    <source>
        <dbReference type="SAM" id="Phobius"/>
    </source>
</evidence>
<keyword evidence="1" id="KW-1133">Transmembrane helix</keyword>
<reference evidence="3 4" key="1">
    <citation type="submission" date="2019-03" db="EMBL/GenBank/DDBJ databases">
        <title>Genomic Encyclopedia of Type Strains, Phase IV (KMG-IV): sequencing the most valuable type-strain genomes for metagenomic binning, comparative biology and taxonomic classification.</title>
        <authorList>
            <person name="Goeker M."/>
        </authorList>
    </citation>
    <scope>NUCLEOTIDE SEQUENCE [LARGE SCALE GENOMIC DNA]</scope>
    <source>
        <strain evidence="3 4">DSM 25059</strain>
    </source>
</reference>
<dbReference type="PANTHER" id="PTHR30441:SF4">
    <property type="entry name" value="PROTEIN ASMA"/>
    <property type="match status" value="1"/>
</dbReference>
<dbReference type="PANTHER" id="PTHR30441">
    <property type="entry name" value="DUF748 DOMAIN-CONTAINING PROTEIN"/>
    <property type="match status" value="1"/>
</dbReference>
<protein>
    <recommendedName>
        <fullName evidence="2">AsmA domain-containing protein</fullName>
    </recommendedName>
</protein>
<feature type="domain" description="AsmA" evidence="2">
    <location>
        <begin position="20"/>
        <end position="142"/>
    </location>
</feature>
<keyword evidence="1" id="KW-0812">Transmembrane</keyword>
<dbReference type="InterPro" id="IPR007844">
    <property type="entry name" value="AsmA"/>
</dbReference>
<dbReference type="InterPro" id="IPR052894">
    <property type="entry name" value="AsmA-related"/>
</dbReference>
<feature type="transmembrane region" description="Helical" evidence="1">
    <location>
        <begin position="21"/>
        <end position="45"/>
    </location>
</feature>
<dbReference type="RefSeq" id="WP_133496419.1">
    <property type="nucleotide sequence ID" value="NZ_BMLU01000011.1"/>
</dbReference>
<organism evidence="3 4">
    <name type="scientific">Stakelama pacifica</name>
    <dbReference type="NCBI Taxonomy" id="517720"/>
    <lineage>
        <taxon>Bacteria</taxon>
        <taxon>Pseudomonadati</taxon>
        <taxon>Pseudomonadota</taxon>
        <taxon>Alphaproteobacteria</taxon>
        <taxon>Sphingomonadales</taxon>
        <taxon>Sphingomonadaceae</taxon>
        <taxon>Stakelama</taxon>
    </lineage>
</organism>